<evidence type="ECO:0000256" key="8">
    <source>
        <dbReference type="ARBA" id="ARBA00022737"/>
    </source>
</evidence>
<dbReference type="InterPro" id="IPR055355">
    <property type="entry name" value="ZP-C"/>
</dbReference>
<evidence type="ECO:0000259" key="15">
    <source>
        <dbReference type="PROSITE" id="PS51034"/>
    </source>
</evidence>
<dbReference type="PANTHER" id="PTHR14002:SF20">
    <property type="entry name" value="ZONA PELLUCIDA-LIKE DOMAIN-CONTAINING PROTEIN 1"/>
    <property type="match status" value="1"/>
</dbReference>
<keyword evidence="5" id="KW-0245">EGF-like domain</keyword>
<dbReference type="InterPro" id="IPR048290">
    <property type="entry name" value="ZP_chr"/>
</dbReference>
<dbReference type="InterPro" id="IPR042235">
    <property type="entry name" value="ZP-C_dom"/>
</dbReference>
<proteinExistence type="predicted"/>
<dbReference type="AlphaFoldDB" id="A0A8T2PW54"/>
<dbReference type="FunFam" id="2.60.40.4100:FF:000001">
    <property type="entry name" value="alpha-tectorin isoform X1"/>
    <property type="match status" value="1"/>
</dbReference>
<dbReference type="CDD" id="cd00054">
    <property type="entry name" value="EGF_CA"/>
    <property type="match status" value="1"/>
</dbReference>
<dbReference type="Gene3D" id="2.60.40.3210">
    <property type="entry name" value="Zona pellucida, ZP-N domain"/>
    <property type="match status" value="1"/>
</dbReference>
<keyword evidence="7 14" id="KW-0732">Signal</keyword>
<dbReference type="Gene3D" id="2.60.40.4100">
    <property type="entry name" value="Zona pellucida, ZP-C domain"/>
    <property type="match status" value="1"/>
</dbReference>
<dbReference type="GO" id="GO:0005886">
    <property type="term" value="C:plasma membrane"/>
    <property type="evidence" value="ECO:0007669"/>
    <property type="project" value="UniProtKB-SubCell"/>
</dbReference>
<dbReference type="Pfam" id="PF00100">
    <property type="entry name" value="Zona_pellucida"/>
    <property type="match status" value="1"/>
</dbReference>
<dbReference type="InterPro" id="IPR001507">
    <property type="entry name" value="ZP_dom"/>
</dbReference>
<dbReference type="Proteomes" id="UP000824540">
    <property type="component" value="Unassembled WGS sequence"/>
</dbReference>
<reference evidence="16" key="1">
    <citation type="thesis" date="2021" institute="BYU ScholarsArchive" country="Provo, UT, USA">
        <title>Applications of and Algorithms for Genome Assembly and Genomic Analyses with an Emphasis on Marine Teleosts.</title>
        <authorList>
            <person name="Pickett B.D."/>
        </authorList>
    </citation>
    <scope>NUCLEOTIDE SEQUENCE</scope>
    <source>
        <strain evidence="16">HI-2016</strain>
    </source>
</reference>
<keyword evidence="11" id="KW-0325">Glycoprotein</keyword>
<comment type="caution">
    <text evidence="16">The sequence shown here is derived from an EMBL/GenBank/DDBJ whole genome shotgun (WGS) entry which is preliminary data.</text>
</comment>
<feature type="chain" id="PRO_5035939789" description="ZP domain-containing protein" evidence="14">
    <location>
        <begin position="26"/>
        <end position="637"/>
    </location>
</feature>
<evidence type="ECO:0000256" key="4">
    <source>
        <dbReference type="ARBA" id="ARBA00022525"/>
    </source>
</evidence>
<evidence type="ECO:0000256" key="7">
    <source>
        <dbReference type="ARBA" id="ARBA00022729"/>
    </source>
</evidence>
<keyword evidence="10" id="KW-1015">Disulfide bond</keyword>
<evidence type="ECO:0000256" key="13">
    <source>
        <dbReference type="SAM" id="MobiDB-lite"/>
    </source>
</evidence>
<dbReference type="GO" id="GO:0005576">
    <property type="term" value="C:extracellular region"/>
    <property type="evidence" value="ECO:0007669"/>
    <property type="project" value="UniProtKB-SubCell"/>
</dbReference>
<feature type="signal peptide" evidence="14">
    <location>
        <begin position="1"/>
        <end position="25"/>
    </location>
</feature>
<evidence type="ECO:0000256" key="12">
    <source>
        <dbReference type="ARBA" id="ARBA00023288"/>
    </source>
</evidence>
<accession>A0A8T2PW54</accession>
<feature type="region of interest" description="Disordered" evidence="13">
    <location>
        <begin position="585"/>
        <end position="610"/>
    </location>
</feature>
<dbReference type="PROSITE" id="PS01187">
    <property type="entry name" value="EGF_CA"/>
    <property type="match status" value="1"/>
</dbReference>
<dbReference type="GO" id="GO:0005509">
    <property type="term" value="F:calcium ion binding"/>
    <property type="evidence" value="ECO:0007669"/>
    <property type="project" value="InterPro"/>
</dbReference>
<dbReference type="Gene3D" id="2.10.25.10">
    <property type="entry name" value="Laminin"/>
    <property type="match status" value="2"/>
</dbReference>
<keyword evidence="6" id="KW-0336">GPI-anchor</keyword>
<keyword evidence="17" id="KW-1185">Reference proteome</keyword>
<dbReference type="PROSITE" id="PS51034">
    <property type="entry name" value="ZP_2"/>
    <property type="match status" value="1"/>
</dbReference>
<feature type="domain" description="ZP" evidence="15">
    <location>
        <begin position="334"/>
        <end position="586"/>
    </location>
</feature>
<dbReference type="EMBL" id="JAFBMS010000001">
    <property type="protein sequence ID" value="KAG9355590.1"/>
    <property type="molecule type" value="Genomic_DNA"/>
</dbReference>
<dbReference type="InterPro" id="IPR057774">
    <property type="entry name" value="D8C_UMOD/GP2/OIT3-like"/>
</dbReference>
<dbReference type="PANTHER" id="PTHR14002">
    <property type="entry name" value="ENDOGLIN/TGF-BETA RECEPTOR TYPE III"/>
    <property type="match status" value="1"/>
</dbReference>
<keyword evidence="9" id="KW-0472">Membrane</keyword>
<evidence type="ECO:0000313" key="16">
    <source>
        <dbReference type="EMBL" id="KAG9355590.1"/>
    </source>
</evidence>
<keyword evidence="8" id="KW-0677">Repeat</keyword>
<evidence type="ECO:0000256" key="14">
    <source>
        <dbReference type="SAM" id="SignalP"/>
    </source>
</evidence>
<evidence type="ECO:0000256" key="9">
    <source>
        <dbReference type="ARBA" id="ARBA00023136"/>
    </source>
</evidence>
<comment type="subcellular location">
    <subcellularLocation>
        <location evidence="1">Cell membrane</location>
        <topology evidence="1">Lipid-anchor</topology>
        <topology evidence="1">GPI-anchor</topology>
    </subcellularLocation>
    <subcellularLocation>
        <location evidence="2">Secreted</location>
    </subcellularLocation>
</comment>
<dbReference type="FunFam" id="2.10.25.10:FF:000038">
    <property type="entry name" value="Fibrillin 2"/>
    <property type="match status" value="1"/>
</dbReference>
<evidence type="ECO:0000256" key="3">
    <source>
        <dbReference type="ARBA" id="ARBA00022475"/>
    </source>
</evidence>
<evidence type="ECO:0000256" key="10">
    <source>
        <dbReference type="ARBA" id="ARBA00023157"/>
    </source>
</evidence>
<evidence type="ECO:0000313" key="17">
    <source>
        <dbReference type="Proteomes" id="UP000824540"/>
    </source>
</evidence>
<feature type="compositionally biased region" description="Polar residues" evidence="13">
    <location>
        <begin position="585"/>
        <end position="595"/>
    </location>
</feature>
<dbReference type="SMART" id="SM00241">
    <property type="entry name" value="ZP"/>
    <property type="match status" value="1"/>
</dbReference>
<keyword evidence="4" id="KW-0964">Secreted</keyword>
<evidence type="ECO:0000256" key="1">
    <source>
        <dbReference type="ARBA" id="ARBA00004609"/>
    </source>
</evidence>
<dbReference type="GO" id="GO:0098552">
    <property type="term" value="C:side of membrane"/>
    <property type="evidence" value="ECO:0007669"/>
    <property type="project" value="UniProtKB-KW"/>
</dbReference>
<gene>
    <name evidence="16" type="ORF">JZ751_000428</name>
</gene>
<dbReference type="PRINTS" id="PR00023">
    <property type="entry name" value="ZPELLUCIDA"/>
</dbReference>
<dbReference type="InterPro" id="IPR018097">
    <property type="entry name" value="EGF_Ca-bd_CS"/>
</dbReference>
<sequence length="637" mass="69269">MWKKEDLGLVVEAVAFILLMPLIFAESPGSAVTSCEVCHQDSACHVSPASEGVAEPPTFTCSCGDGFVGDGLTCYNRTTCDSDLLCCQSGFRWLSEHGCMDVDECSLPGETCRPPLSCENTPGSFQCLLPASGGHSDSRSIVNHCGGQECPLGQDCLSNDNVSRCSDPCQHYTILNEAWRSTSFTYGSYGSPSDPAKCDRGYGWQGWYRLYLGGESVQMPEICVDMHMCGTHAPLWLPEGHPSLEDGVVSRRVCAHWESDCCHWTFNSINVKACPGNYFVYMFTDPTNCYSAYCADVNTTVCGTCGPDETCVSEDNITWRCEKQEGVPLITELVCGMDLLQVGFLRADLEASGLNVSSAHMADSSCKGHLEKNGTVWFQVKRREGSCGTELKTNGTHAVYSNSVILEEVLLGDVTFTSSVSFPFSCSYPLDLKTSLDLAIRPIQTTEEVEVAGTGSRAKATMSLYRNNNYTDPYSMGAVILPLGAALYVGVFVEEAESERFVVVMEDCHATPTADPEDAVHFFLIQNKCPSDPHLVTVYESGESLQARFSALLFRFVGDYDSVFLHCSLIVCDQREASCSQSCPAGKSRSASHNRPLTIGPISKGQKSADQMSSSTRAAASWILNSLLVLASIIYLF</sequence>
<keyword evidence="12" id="KW-0449">Lipoprotein</keyword>
<dbReference type="OrthoDB" id="2015116at2759"/>
<name>A0A8T2PW54_9TELE</name>
<evidence type="ECO:0000256" key="11">
    <source>
        <dbReference type="ARBA" id="ARBA00023180"/>
    </source>
</evidence>
<evidence type="ECO:0000256" key="5">
    <source>
        <dbReference type="ARBA" id="ARBA00022536"/>
    </source>
</evidence>
<evidence type="ECO:0000256" key="6">
    <source>
        <dbReference type="ARBA" id="ARBA00022622"/>
    </source>
</evidence>
<protein>
    <recommendedName>
        <fullName evidence="15">ZP domain-containing protein</fullName>
    </recommendedName>
</protein>
<keyword evidence="3" id="KW-1003">Cell membrane</keyword>
<evidence type="ECO:0000256" key="2">
    <source>
        <dbReference type="ARBA" id="ARBA00004613"/>
    </source>
</evidence>
<dbReference type="GO" id="GO:0030855">
    <property type="term" value="P:epithelial cell differentiation"/>
    <property type="evidence" value="ECO:0007669"/>
    <property type="project" value="UniProtKB-ARBA"/>
</dbReference>
<dbReference type="Pfam" id="PF23283">
    <property type="entry name" value="D8C_UMOD"/>
    <property type="match status" value="1"/>
</dbReference>
<organism evidence="16 17">
    <name type="scientific">Albula glossodonta</name>
    <name type="common">roundjaw bonefish</name>
    <dbReference type="NCBI Taxonomy" id="121402"/>
    <lineage>
        <taxon>Eukaryota</taxon>
        <taxon>Metazoa</taxon>
        <taxon>Chordata</taxon>
        <taxon>Craniata</taxon>
        <taxon>Vertebrata</taxon>
        <taxon>Euteleostomi</taxon>
        <taxon>Actinopterygii</taxon>
        <taxon>Neopterygii</taxon>
        <taxon>Teleostei</taxon>
        <taxon>Albuliformes</taxon>
        <taxon>Albulidae</taxon>
        <taxon>Albula</taxon>
    </lineage>
</organism>